<protein>
    <submittedName>
        <fullName evidence="2">Uncharacterized protein</fullName>
    </submittedName>
</protein>
<reference evidence="2 3" key="1">
    <citation type="submission" date="2023-02" db="EMBL/GenBank/DDBJ databases">
        <title>LHISI_Scaffold_Assembly.</title>
        <authorList>
            <person name="Stuart O.P."/>
            <person name="Cleave R."/>
            <person name="Magrath M.J.L."/>
            <person name="Mikheyev A.S."/>
        </authorList>
    </citation>
    <scope>NUCLEOTIDE SEQUENCE [LARGE SCALE GENOMIC DNA]</scope>
    <source>
        <strain evidence="2">Daus_M_001</strain>
        <tissue evidence="2">Leg muscle</tissue>
    </source>
</reference>
<accession>A0ABQ9HKK5</accession>
<feature type="region of interest" description="Disordered" evidence="1">
    <location>
        <begin position="18"/>
        <end position="61"/>
    </location>
</feature>
<organism evidence="2 3">
    <name type="scientific">Dryococelus australis</name>
    <dbReference type="NCBI Taxonomy" id="614101"/>
    <lineage>
        <taxon>Eukaryota</taxon>
        <taxon>Metazoa</taxon>
        <taxon>Ecdysozoa</taxon>
        <taxon>Arthropoda</taxon>
        <taxon>Hexapoda</taxon>
        <taxon>Insecta</taxon>
        <taxon>Pterygota</taxon>
        <taxon>Neoptera</taxon>
        <taxon>Polyneoptera</taxon>
        <taxon>Phasmatodea</taxon>
        <taxon>Verophasmatodea</taxon>
        <taxon>Anareolatae</taxon>
        <taxon>Phasmatidae</taxon>
        <taxon>Eurycanthinae</taxon>
        <taxon>Dryococelus</taxon>
    </lineage>
</organism>
<evidence type="ECO:0000256" key="1">
    <source>
        <dbReference type="SAM" id="MobiDB-lite"/>
    </source>
</evidence>
<evidence type="ECO:0000313" key="2">
    <source>
        <dbReference type="EMBL" id="KAJ8884864.1"/>
    </source>
</evidence>
<keyword evidence="3" id="KW-1185">Reference proteome</keyword>
<sequence>MCSREKIMEEMAKFHQQSNTECEENGNISKQSPPVTTPQMTDSGSHIEGQCSSHPPDMSSDDEDIRLILEVSSDEYVPVDESVPVVEGKKVLGVSSRKWKRQHSKWKRNIRKQLKAHGKEYVTVIGSIVAAKCLKAPYETAEKEVAEPIPEIITYRKAALGLKKVRVIIVKKRMSGTGVAPEDARGRHTNHLQVPECDKDIIRKHIKMFPAYVSIYSRAHTQKLYENPDLSIAKMFRLYQDYCKEQSVLLRNEELYCKIFVEEFNL</sequence>
<dbReference type="PANTHER" id="PTHR10773:SF19">
    <property type="match status" value="1"/>
</dbReference>
<dbReference type="Proteomes" id="UP001159363">
    <property type="component" value="Chromosome X"/>
</dbReference>
<proteinExistence type="predicted"/>
<dbReference type="EMBL" id="JARBHB010000004">
    <property type="protein sequence ID" value="KAJ8884864.1"/>
    <property type="molecule type" value="Genomic_DNA"/>
</dbReference>
<feature type="compositionally biased region" description="Polar residues" evidence="1">
    <location>
        <begin position="18"/>
        <end position="44"/>
    </location>
</feature>
<gene>
    <name evidence="2" type="ORF">PR048_011060</name>
</gene>
<comment type="caution">
    <text evidence="2">The sequence shown here is derived from an EMBL/GenBank/DDBJ whole genome shotgun (WGS) entry which is preliminary data.</text>
</comment>
<dbReference type="PANTHER" id="PTHR10773">
    <property type="entry name" value="DNA-DIRECTED RNA POLYMERASES I, II, AND III SUBUNIT RPABC2"/>
    <property type="match status" value="1"/>
</dbReference>
<evidence type="ECO:0000313" key="3">
    <source>
        <dbReference type="Proteomes" id="UP001159363"/>
    </source>
</evidence>
<name>A0ABQ9HKK5_9NEOP</name>